<feature type="domain" description="Beta-lactamase-related" evidence="8">
    <location>
        <begin position="592"/>
        <end position="947"/>
    </location>
</feature>
<dbReference type="InterPro" id="IPR036259">
    <property type="entry name" value="MFS_trans_sf"/>
</dbReference>
<dbReference type="eggNOG" id="KOG2533">
    <property type="taxonomic scope" value="Eukaryota"/>
</dbReference>
<feature type="transmembrane region" description="Helical" evidence="7">
    <location>
        <begin position="126"/>
        <end position="146"/>
    </location>
</feature>
<dbReference type="InterPro" id="IPR011701">
    <property type="entry name" value="MFS"/>
</dbReference>
<feature type="region of interest" description="Disordered" evidence="6">
    <location>
        <begin position="807"/>
        <end position="827"/>
    </location>
</feature>
<sequence>MDSILTPRREKHDDSKLEEQGPRKSESEGSGAIATARDITAASFAHLDEKKILRKMDLRLIPMLALLYLLSFLDRGNIGNAKIEGLQEDLNMTADQYNWCLTVFFFTYAAFEVPSNLLLKKLRPSVWLPAIMVSWGVVMTLMGIVQNYHGLLVARVFLGVTEAGLFPGVAYYLTMWYCRHEIQLRQALFFSAASIAGAFSGLLAFAIGKMDGIGGLEGWRWLLVTEQTTTLVIGILTVLVAIGAFFALHDFPETAKFLTEEERAFVAYRLKYQGQERGKADNHVQVAETDEFRWIYVWDAFKDWQIWVNVFVFWSEPELHIEHGTADDDADLYHGSDPGRHCRVSLGQAGQEESVHRGVPVRHDGRVLNVSFNATWPMIENETDGEPNRCISSSNPKVVYGGVFIAACGIYPAFPGVISWLSNNLSGSYKRSAGMAIQIGVGNLGGAMASNFYRQKDGPRYVLGHALELGFIGLGIVATLVLIFSYIGINKSRDRRMAEGEDKRYTAEELGQVGSHLWLDKNDEIPVMLMLRQLFSFGVSSRQSSTDTPTPTTSTSTTTTAPSHLNFTTDYTMASDLDDILAKYTAASNDTKDKLLGAAFVVVDKDGVLYSGSAGRIGFAADASPWALDTFTFVASMTKLITCTAVMQLVERGAVGLDDDMREIVPQLADMQILRGFDADDRRPILEDNTTPVTLRMLLTHTVGLGYDVVDPDLMKWREKTGSHATNLDATLDGFNTPFKFTPGEGWYYGTATDWAGQALEKITGRRLGEYLSENIFVPLGIRDTGFWPEALPHVADRTAAWQYRGDDGSSLAPGPAPRNPAPDAIDSGGAGLWTTAKDYGIFLRALLGGELVGAKTLDAMFVPQLNEKQAAMLNEIAAVFGSLTVEFAPGMELNYGLAGCLNMRDEPGKRKKGSLQWSGMCNSHWWMDRETGVGAALIVQSLPHGDPVVGRLYDELERAVYGGLLRQRA</sequence>
<feature type="transmembrane region" description="Helical" evidence="7">
    <location>
        <begin position="96"/>
        <end position="119"/>
    </location>
</feature>
<evidence type="ECO:0000256" key="7">
    <source>
        <dbReference type="SAM" id="Phobius"/>
    </source>
</evidence>
<feature type="transmembrane region" description="Helical" evidence="7">
    <location>
        <begin position="187"/>
        <end position="208"/>
    </location>
</feature>
<feature type="transmembrane region" description="Helical" evidence="7">
    <location>
        <begin position="433"/>
        <end position="453"/>
    </location>
</feature>
<accession>A0A066XIJ6</accession>
<dbReference type="Proteomes" id="UP000027238">
    <property type="component" value="Unassembled WGS sequence"/>
</dbReference>
<protein>
    <submittedName>
        <fullName evidence="9">Putative major facilitator superfamily transporter</fullName>
    </submittedName>
</protein>
<evidence type="ECO:0000256" key="2">
    <source>
        <dbReference type="ARBA" id="ARBA00022448"/>
    </source>
</evidence>
<dbReference type="SUPFAM" id="SSF103473">
    <property type="entry name" value="MFS general substrate transporter"/>
    <property type="match status" value="2"/>
</dbReference>
<dbReference type="GO" id="GO:0022857">
    <property type="term" value="F:transmembrane transporter activity"/>
    <property type="evidence" value="ECO:0007669"/>
    <property type="project" value="InterPro"/>
</dbReference>
<evidence type="ECO:0000259" key="8">
    <source>
        <dbReference type="Pfam" id="PF00144"/>
    </source>
</evidence>
<keyword evidence="5 7" id="KW-0472">Membrane</keyword>
<dbReference type="HOGENOM" id="CLU_305649_0_0_1"/>
<dbReference type="PANTHER" id="PTHR43791:SF18">
    <property type="entry name" value="NICOTINIC ACID TRANSPORTER TNA1, PUTATIVE (AFU_ORTHOLOGUE AFUA_3G03820)-RELATED"/>
    <property type="match status" value="1"/>
</dbReference>
<reference evidence="10" key="1">
    <citation type="journal article" date="2014" name="Genome Announc.">
        <title>Draft genome sequence of Colletotrichum sublineola, a destructive pathogen of cultivated sorghum.</title>
        <authorList>
            <person name="Baroncelli R."/>
            <person name="Sanz-Martin J.M."/>
            <person name="Rech G.E."/>
            <person name="Sukno S.A."/>
            <person name="Thon M.R."/>
        </authorList>
    </citation>
    <scope>NUCLEOTIDE SEQUENCE [LARGE SCALE GENOMIC DNA]</scope>
    <source>
        <strain evidence="10">TX430BB</strain>
    </source>
</reference>
<evidence type="ECO:0000313" key="10">
    <source>
        <dbReference type="Proteomes" id="UP000027238"/>
    </source>
</evidence>
<evidence type="ECO:0000256" key="5">
    <source>
        <dbReference type="ARBA" id="ARBA00023136"/>
    </source>
</evidence>
<comment type="caution">
    <text evidence="9">The sequence shown here is derived from an EMBL/GenBank/DDBJ whole genome shotgun (WGS) entry which is preliminary data.</text>
</comment>
<feature type="transmembrane region" description="Helical" evidence="7">
    <location>
        <begin position="152"/>
        <end position="175"/>
    </location>
</feature>
<dbReference type="Pfam" id="PF07690">
    <property type="entry name" value="MFS_1"/>
    <property type="match status" value="1"/>
</dbReference>
<keyword evidence="10" id="KW-1185">Reference proteome</keyword>
<evidence type="ECO:0000256" key="4">
    <source>
        <dbReference type="ARBA" id="ARBA00022989"/>
    </source>
</evidence>
<evidence type="ECO:0000313" key="9">
    <source>
        <dbReference type="EMBL" id="KDN69018.1"/>
    </source>
</evidence>
<proteinExistence type="predicted"/>
<keyword evidence="3 7" id="KW-0812">Transmembrane</keyword>
<feature type="transmembrane region" description="Helical" evidence="7">
    <location>
        <begin position="398"/>
        <end position="421"/>
    </location>
</feature>
<dbReference type="Gene3D" id="1.20.1250.20">
    <property type="entry name" value="MFS general substrate transporter like domains"/>
    <property type="match status" value="1"/>
</dbReference>
<feature type="transmembrane region" description="Helical" evidence="7">
    <location>
        <begin position="228"/>
        <end position="248"/>
    </location>
</feature>
<feature type="region of interest" description="Disordered" evidence="6">
    <location>
        <begin position="1"/>
        <end position="32"/>
    </location>
</feature>
<feature type="compositionally biased region" description="Basic and acidic residues" evidence="6">
    <location>
        <begin position="7"/>
        <end position="27"/>
    </location>
</feature>
<dbReference type="PANTHER" id="PTHR43791">
    <property type="entry name" value="PERMEASE-RELATED"/>
    <property type="match status" value="1"/>
</dbReference>
<dbReference type="GO" id="GO:0016020">
    <property type="term" value="C:membrane"/>
    <property type="evidence" value="ECO:0007669"/>
    <property type="project" value="UniProtKB-SubCell"/>
</dbReference>
<keyword evidence="4 7" id="KW-1133">Transmembrane helix</keyword>
<dbReference type="AlphaFoldDB" id="A0A066XIJ6"/>
<dbReference type="SUPFAM" id="SSF56601">
    <property type="entry name" value="beta-lactamase/transpeptidase-like"/>
    <property type="match status" value="1"/>
</dbReference>
<dbReference type="EMBL" id="JMSE01000578">
    <property type="protein sequence ID" value="KDN69018.1"/>
    <property type="molecule type" value="Genomic_DNA"/>
</dbReference>
<feature type="transmembrane region" description="Helical" evidence="7">
    <location>
        <begin position="58"/>
        <end position="76"/>
    </location>
</feature>
<feature type="region of interest" description="Disordered" evidence="6">
    <location>
        <begin position="541"/>
        <end position="561"/>
    </location>
</feature>
<evidence type="ECO:0000256" key="6">
    <source>
        <dbReference type="SAM" id="MobiDB-lite"/>
    </source>
</evidence>
<dbReference type="Gene3D" id="3.40.710.10">
    <property type="entry name" value="DD-peptidase/beta-lactamase superfamily"/>
    <property type="match status" value="1"/>
</dbReference>
<organism evidence="9 10">
    <name type="scientific">Colletotrichum sublineola</name>
    <name type="common">Sorghum anthracnose fungus</name>
    <dbReference type="NCBI Taxonomy" id="1173701"/>
    <lineage>
        <taxon>Eukaryota</taxon>
        <taxon>Fungi</taxon>
        <taxon>Dikarya</taxon>
        <taxon>Ascomycota</taxon>
        <taxon>Pezizomycotina</taxon>
        <taxon>Sordariomycetes</taxon>
        <taxon>Hypocreomycetidae</taxon>
        <taxon>Glomerellales</taxon>
        <taxon>Glomerellaceae</taxon>
        <taxon>Colletotrichum</taxon>
        <taxon>Colletotrichum graminicola species complex</taxon>
    </lineage>
</organism>
<evidence type="ECO:0000256" key="3">
    <source>
        <dbReference type="ARBA" id="ARBA00022692"/>
    </source>
</evidence>
<dbReference type="InterPro" id="IPR012338">
    <property type="entry name" value="Beta-lactam/transpept-like"/>
</dbReference>
<gene>
    <name evidence="9" type="ORF">CSUB01_10583</name>
</gene>
<keyword evidence="2" id="KW-0813">Transport</keyword>
<dbReference type="FunFam" id="1.20.1250.20:FF:000034">
    <property type="entry name" value="MFS general substrate transporter"/>
    <property type="match status" value="1"/>
</dbReference>
<dbReference type="Pfam" id="PF00144">
    <property type="entry name" value="Beta-lactamase"/>
    <property type="match status" value="1"/>
</dbReference>
<evidence type="ECO:0000256" key="1">
    <source>
        <dbReference type="ARBA" id="ARBA00004141"/>
    </source>
</evidence>
<comment type="subcellular location">
    <subcellularLocation>
        <location evidence="1">Membrane</location>
        <topology evidence="1">Multi-pass membrane protein</topology>
    </subcellularLocation>
</comment>
<dbReference type="OrthoDB" id="428260at2759"/>
<feature type="transmembrane region" description="Helical" evidence="7">
    <location>
        <begin position="465"/>
        <end position="487"/>
    </location>
</feature>
<dbReference type="InterPro" id="IPR001466">
    <property type="entry name" value="Beta-lactam-related"/>
</dbReference>
<name>A0A066XIJ6_COLSU</name>